<accession>A0A4C1XA54</accession>
<evidence type="ECO:0000256" key="1">
    <source>
        <dbReference type="SAM" id="MobiDB-lite"/>
    </source>
</evidence>
<proteinExistence type="predicted"/>
<dbReference type="Proteomes" id="UP000299102">
    <property type="component" value="Unassembled WGS sequence"/>
</dbReference>
<comment type="caution">
    <text evidence="2">The sequence shown here is derived from an EMBL/GenBank/DDBJ whole genome shotgun (WGS) entry which is preliminary data.</text>
</comment>
<reference evidence="2 3" key="1">
    <citation type="journal article" date="2019" name="Commun. Biol.">
        <title>The bagworm genome reveals a unique fibroin gene that provides high tensile strength.</title>
        <authorList>
            <person name="Kono N."/>
            <person name="Nakamura H."/>
            <person name="Ohtoshi R."/>
            <person name="Tomita M."/>
            <person name="Numata K."/>
            <person name="Arakawa K."/>
        </authorList>
    </citation>
    <scope>NUCLEOTIDE SEQUENCE [LARGE SCALE GENOMIC DNA]</scope>
</reference>
<sequence length="74" mass="7648">MARWCAISGRGEGAPAAAPSLAHPSKRGRTSLDNQSAGGAARSSCVLFALGHLDTSSRPVCVTDPRRKSGDHEC</sequence>
<dbReference type="AlphaFoldDB" id="A0A4C1XA54"/>
<name>A0A4C1XA54_EUMVA</name>
<feature type="compositionally biased region" description="Low complexity" evidence="1">
    <location>
        <begin position="14"/>
        <end position="23"/>
    </location>
</feature>
<evidence type="ECO:0000313" key="2">
    <source>
        <dbReference type="EMBL" id="GBP59145.1"/>
    </source>
</evidence>
<dbReference type="EMBL" id="BGZK01000753">
    <property type="protein sequence ID" value="GBP59145.1"/>
    <property type="molecule type" value="Genomic_DNA"/>
</dbReference>
<evidence type="ECO:0000313" key="3">
    <source>
        <dbReference type="Proteomes" id="UP000299102"/>
    </source>
</evidence>
<gene>
    <name evidence="2" type="ORF">EVAR_44385_1</name>
</gene>
<protein>
    <submittedName>
        <fullName evidence="2">Uncharacterized protein</fullName>
    </submittedName>
</protein>
<keyword evidence="3" id="KW-1185">Reference proteome</keyword>
<organism evidence="2 3">
    <name type="scientific">Eumeta variegata</name>
    <name type="common">Bagworm moth</name>
    <name type="synonym">Eumeta japonica</name>
    <dbReference type="NCBI Taxonomy" id="151549"/>
    <lineage>
        <taxon>Eukaryota</taxon>
        <taxon>Metazoa</taxon>
        <taxon>Ecdysozoa</taxon>
        <taxon>Arthropoda</taxon>
        <taxon>Hexapoda</taxon>
        <taxon>Insecta</taxon>
        <taxon>Pterygota</taxon>
        <taxon>Neoptera</taxon>
        <taxon>Endopterygota</taxon>
        <taxon>Lepidoptera</taxon>
        <taxon>Glossata</taxon>
        <taxon>Ditrysia</taxon>
        <taxon>Tineoidea</taxon>
        <taxon>Psychidae</taxon>
        <taxon>Oiketicinae</taxon>
        <taxon>Eumeta</taxon>
    </lineage>
</organism>
<feature type="region of interest" description="Disordered" evidence="1">
    <location>
        <begin position="1"/>
        <end position="37"/>
    </location>
</feature>